<dbReference type="AlphaFoldDB" id="A0A0F9GKH2"/>
<comment type="caution">
    <text evidence="1">The sequence shown here is derived from an EMBL/GenBank/DDBJ whole genome shotgun (WGS) entry which is preliminary data.</text>
</comment>
<organism evidence="1">
    <name type="scientific">marine sediment metagenome</name>
    <dbReference type="NCBI Taxonomy" id="412755"/>
    <lineage>
        <taxon>unclassified sequences</taxon>
        <taxon>metagenomes</taxon>
        <taxon>ecological metagenomes</taxon>
    </lineage>
</organism>
<sequence>MSAIQGEREADGGCPGVVLGRRRIRGSGCRGEDEEGDTGVYGGDSLDYVVTRTTCYSAGTLFRLSGQGTGAGFSVFGL</sequence>
<accession>A0A0F9GKH2</accession>
<name>A0A0F9GKH2_9ZZZZ</name>
<proteinExistence type="predicted"/>
<reference evidence="1" key="1">
    <citation type="journal article" date="2015" name="Nature">
        <title>Complex archaea that bridge the gap between prokaryotes and eukaryotes.</title>
        <authorList>
            <person name="Spang A."/>
            <person name="Saw J.H."/>
            <person name="Jorgensen S.L."/>
            <person name="Zaremba-Niedzwiedzka K."/>
            <person name="Martijn J."/>
            <person name="Lind A.E."/>
            <person name="van Eijk R."/>
            <person name="Schleper C."/>
            <person name="Guy L."/>
            <person name="Ettema T.J."/>
        </authorList>
    </citation>
    <scope>NUCLEOTIDE SEQUENCE</scope>
</reference>
<evidence type="ECO:0000313" key="1">
    <source>
        <dbReference type="EMBL" id="KKL99283.1"/>
    </source>
</evidence>
<gene>
    <name evidence="1" type="ORF">LCGC14_1815970</name>
</gene>
<protein>
    <submittedName>
        <fullName evidence="1">Uncharacterized protein</fullName>
    </submittedName>
</protein>
<dbReference type="EMBL" id="LAZR01017713">
    <property type="protein sequence ID" value="KKL99283.1"/>
    <property type="molecule type" value="Genomic_DNA"/>
</dbReference>